<name>A0A0E9TBC2_ANGAN</name>
<organism evidence="1">
    <name type="scientific">Anguilla anguilla</name>
    <name type="common">European freshwater eel</name>
    <name type="synonym">Muraena anguilla</name>
    <dbReference type="NCBI Taxonomy" id="7936"/>
    <lineage>
        <taxon>Eukaryota</taxon>
        <taxon>Metazoa</taxon>
        <taxon>Chordata</taxon>
        <taxon>Craniata</taxon>
        <taxon>Vertebrata</taxon>
        <taxon>Euteleostomi</taxon>
        <taxon>Actinopterygii</taxon>
        <taxon>Neopterygii</taxon>
        <taxon>Teleostei</taxon>
        <taxon>Anguilliformes</taxon>
        <taxon>Anguillidae</taxon>
        <taxon>Anguilla</taxon>
    </lineage>
</organism>
<reference evidence="1" key="1">
    <citation type="submission" date="2014-11" db="EMBL/GenBank/DDBJ databases">
        <authorList>
            <person name="Amaro Gonzalez C."/>
        </authorList>
    </citation>
    <scope>NUCLEOTIDE SEQUENCE</scope>
</reference>
<sequence>MSQSQLPGRIQTHSHDDCEPNVVHITATQWYPPDCLLPRRYGMLLSVAKGGSSWLSQGYR</sequence>
<proteinExistence type="predicted"/>
<reference evidence="1" key="2">
    <citation type="journal article" date="2015" name="Fish Shellfish Immunol.">
        <title>Early steps in the European eel (Anguilla anguilla)-Vibrio vulnificus interaction in the gills: Role of the RtxA13 toxin.</title>
        <authorList>
            <person name="Callol A."/>
            <person name="Pajuelo D."/>
            <person name="Ebbesson L."/>
            <person name="Teles M."/>
            <person name="MacKenzie S."/>
            <person name="Amaro C."/>
        </authorList>
    </citation>
    <scope>NUCLEOTIDE SEQUENCE</scope>
</reference>
<dbReference type="AlphaFoldDB" id="A0A0E9TBC2"/>
<dbReference type="EMBL" id="GBXM01057686">
    <property type="protein sequence ID" value="JAH50891.1"/>
    <property type="molecule type" value="Transcribed_RNA"/>
</dbReference>
<protein>
    <submittedName>
        <fullName evidence="1">Uncharacterized protein</fullName>
    </submittedName>
</protein>
<accession>A0A0E9TBC2</accession>
<evidence type="ECO:0000313" key="1">
    <source>
        <dbReference type="EMBL" id="JAH50891.1"/>
    </source>
</evidence>